<dbReference type="Proteomes" id="UP000313359">
    <property type="component" value="Unassembled WGS sequence"/>
</dbReference>
<evidence type="ECO:0000256" key="2">
    <source>
        <dbReference type="SAM" id="Phobius"/>
    </source>
</evidence>
<keyword evidence="2" id="KW-0472">Membrane</keyword>
<feature type="compositionally biased region" description="Low complexity" evidence="1">
    <location>
        <begin position="10"/>
        <end position="22"/>
    </location>
</feature>
<dbReference type="OrthoDB" id="10597896at2759"/>
<name>A0A5C2S4B3_9APHY</name>
<reference evidence="3" key="1">
    <citation type="journal article" date="2018" name="Genome Biol. Evol.">
        <title>Genomics and development of Lentinus tigrinus, a white-rot wood-decaying mushroom with dimorphic fruiting bodies.</title>
        <authorList>
            <person name="Wu B."/>
            <person name="Xu Z."/>
            <person name="Knudson A."/>
            <person name="Carlson A."/>
            <person name="Chen N."/>
            <person name="Kovaka S."/>
            <person name="LaButti K."/>
            <person name="Lipzen A."/>
            <person name="Pennachio C."/>
            <person name="Riley R."/>
            <person name="Schakwitz W."/>
            <person name="Umezawa K."/>
            <person name="Ohm R.A."/>
            <person name="Grigoriev I.V."/>
            <person name="Nagy L.G."/>
            <person name="Gibbons J."/>
            <person name="Hibbett D."/>
        </authorList>
    </citation>
    <scope>NUCLEOTIDE SEQUENCE [LARGE SCALE GENOMIC DNA]</scope>
    <source>
        <strain evidence="3">ALCF2SS1-6</strain>
    </source>
</reference>
<keyword evidence="2" id="KW-1133">Transmembrane helix</keyword>
<dbReference type="AlphaFoldDB" id="A0A5C2S4B3"/>
<organism evidence="3 4">
    <name type="scientific">Lentinus tigrinus ALCF2SS1-6</name>
    <dbReference type="NCBI Taxonomy" id="1328759"/>
    <lineage>
        <taxon>Eukaryota</taxon>
        <taxon>Fungi</taxon>
        <taxon>Dikarya</taxon>
        <taxon>Basidiomycota</taxon>
        <taxon>Agaricomycotina</taxon>
        <taxon>Agaricomycetes</taxon>
        <taxon>Polyporales</taxon>
        <taxon>Polyporaceae</taxon>
        <taxon>Lentinus</taxon>
    </lineage>
</organism>
<gene>
    <name evidence="3" type="ORF">L227DRAFT_654840</name>
</gene>
<keyword evidence="4" id="KW-1185">Reference proteome</keyword>
<proteinExistence type="predicted"/>
<evidence type="ECO:0000313" key="4">
    <source>
        <dbReference type="Proteomes" id="UP000313359"/>
    </source>
</evidence>
<protein>
    <submittedName>
        <fullName evidence="3">Uncharacterized protein</fullName>
    </submittedName>
</protein>
<accession>A0A5C2S4B3</accession>
<keyword evidence="2" id="KW-0812">Transmembrane</keyword>
<feature type="region of interest" description="Disordered" evidence="1">
    <location>
        <begin position="1"/>
        <end position="22"/>
    </location>
</feature>
<dbReference type="EMBL" id="ML122275">
    <property type="protein sequence ID" value="RPD58463.1"/>
    <property type="molecule type" value="Genomic_DNA"/>
</dbReference>
<evidence type="ECO:0000256" key="1">
    <source>
        <dbReference type="SAM" id="MobiDB-lite"/>
    </source>
</evidence>
<evidence type="ECO:0000313" key="3">
    <source>
        <dbReference type="EMBL" id="RPD58463.1"/>
    </source>
</evidence>
<sequence length="335" mass="37087">MSSELARSFRPSPWSRMSPTTWTSSTTVPAAQALNRATTSQHHHVHSLFLAFAFVVVGATLFSVLLRLHHRKIGTRFLYCIRLGVDFAAVSGRFKRLSHPCRTMLWPLQKHSFASRRTTKEPDLRLVWAAIPHSLLCRSVYATSLLYCNSDDFSWALLHAVYLSLVSVELAASIRTPKRVTAEELGPFARLRAADGESAGNGADVRSSSTGNCLSIQRVKPSVLKFPTTSNLGSFLRAEHMKTRRELSDIVWTSTTDTLILRAVASTPSVRWALDTNGVLVDRLCPPPLASLVSSAARVHAALDDFLHAEHCRKPRNDWICAVWDQGLAARGTDC</sequence>
<feature type="transmembrane region" description="Helical" evidence="2">
    <location>
        <begin position="48"/>
        <end position="68"/>
    </location>
</feature>